<keyword evidence="2" id="KW-0285">Flavoprotein</keyword>
<comment type="similarity">
    <text evidence="5">Belongs to the L2HGDH family.</text>
</comment>
<keyword evidence="3" id="KW-0274">FAD</keyword>
<dbReference type="Gene3D" id="3.30.9.10">
    <property type="entry name" value="D-Amino Acid Oxidase, subunit A, domain 2"/>
    <property type="match status" value="1"/>
</dbReference>
<dbReference type="EMBL" id="JABRWJ010000001">
    <property type="protein sequence ID" value="NRF66003.1"/>
    <property type="molecule type" value="Genomic_DNA"/>
</dbReference>
<keyword evidence="4" id="KW-0560">Oxidoreductase</keyword>
<evidence type="ECO:0000256" key="1">
    <source>
        <dbReference type="ARBA" id="ARBA00001974"/>
    </source>
</evidence>
<evidence type="ECO:0000256" key="2">
    <source>
        <dbReference type="ARBA" id="ARBA00022630"/>
    </source>
</evidence>
<evidence type="ECO:0000313" key="8">
    <source>
        <dbReference type="Proteomes" id="UP000737171"/>
    </source>
</evidence>
<dbReference type="PANTHER" id="PTHR43104:SF4">
    <property type="entry name" value="L-2-HYDROXYGLUTARATE DEHYDROGENASE, MITOCHONDRIAL"/>
    <property type="match status" value="1"/>
</dbReference>
<sequence length="367" mass="38472">MERVHSIVIGAGVVGLAVARTLARSGREVVILEAEERFGSVTSARNSEVIHAGLYYPPGSARARLCVRGKALLYDFCARHQVGHRRCGKLIVAASADELPALRTLQAQAAACGVHDLQWLDAAAARALEPALQCEGALLSPSTGIVDSHALMRALLGDAESHGAMLALRSPVLRGELSADGLVLEVGGETPTTLLAREVVNSAGLQAPALARAFAGLDGHHVPRAHFAKGCYFTLAGRSPFSRLVYPAPGAAGHLGVHLTLDLGGQARFGPSFRWVDQINYTVDEAEAEGFYAAVRRYWPALPDGALRPGYAGVRPKISGPGEPAADFRLDGPARHGVPGLVNLFGIESPGLTSALAIADEVMSLLA</sequence>
<accession>A0ABX2EBR5</accession>
<dbReference type="Proteomes" id="UP000737171">
    <property type="component" value="Unassembled WGS sequence"/>
</dbReference>
<dbReference type="RefSeq" id="WP_173120544.1">
    <property type="nucleotide sequence ID" value="NZ_JABRWJ010000001.1"/>
</dbReference>
<proteinExistence type="inferred from homology"/>
<evidence type="ECO:0000256" key="4">
    <source>
        <dbReference type="ARBA" id="ARBA00023002"/>
    </source>
</evidence>
<dbReference type="InterPro" id="IPR006076">
    <property type="entry name" value="FAD-dep_OxRdtase"/>
</dbReference>
<evidence type="ECO:0000259" key="6">
    <source>
        <dbReference type="Pfam" id="PF01266"/>
    </source>
</evidence>
<organism evidence="7 8">
    <name type="scientific">Pseudaquabacterium terrae</name>
    <dbReference type="NCBI Taxonomy" id="2732868"/>
    <lineage>
        <taxon>Bacteria</taxon>
        <taxon>Pseudomonadati</taxon>
        <taxon>Pseudomonadota</taxon>
        <taxon>Betaproteobacteria</taxon>
        <taxon>Burkholderiales</taxon>
        <taxon>Sphaerotilaceae</taxon>
        <taxon>Pseudaquabacterium</taxon>
    </lineage>
</organism>
<dbReference type="InterPro" id="IPR036188">
    <property type="entry name" value="FAD/NAD-bd_sf"/>
</dbReference>
<dbReference type="PANTHER" id="PTHR43104">
    <property type="entry name" value="L-2-HYDROXYGLUTARATE DEHYDROGENASE, MITOCHONDRIAL"/>
    <property type="match status" value="1"/>
</dbReference>
<gene>
    <name evidence="7" type="ORF">HLB44_03270</name>
</gene>
<reference evidence="7 8" key="1">
    <citation type="submission" date="2020-05" db="EMBL/GenBank/DDBJ databases">
        <title>Aquincola sp. isolate from soil.</title>
        <authorList>
            <person name="Han J."/>
            <person name="Kim D.-U."/>
        </authorList>
    </citation>
    <scope>NUCLEOTIDE SEQUENCE [LARGE SCALE GENOMIC DNA]</scope>
    <source>
        <strain evidence="7 8">S2</strain>
    </source>
</reference>
<dbReference type="Pfam" id="PF01266">
    <property type="entry name" value="DAO"/>
    <property type="match status" value="1"/>
</dbReference>
<name>A0ABX2EBR5_9BURK</name>
<comment type="cofactor">
    <cofactor evidence="1">
        <name>FAD</name>
        <dbReference type="ChEBI" id="CHEBI:57692"/>
    </cofactor>
</comment>
<evidence type="ECO:0000256" key="3">
    <source>
        <dbReference type="ARBA" id="ARBA00022827"/>
    </source>
</evidence>
<protein>
    <submittedName>
        <fullName evidence="7">NAD(P)/FAD-dependent oxidoreductase</fullName>
    </submittedName>
</protein>
<feature type="domain" description="FAD dependent oxidoreductase" evidence="6">
    <location>
        <begin position="7"/>
        <end position="362"/>
    </location>
</feature>
<dbReference type="Gene3D" id="3.50.50.60">
    <property type="entry name" value="FAD/NAD(P)-binding domain"/>
    <property type="match status" value="1"/>
</dbReference>
<evidence type="ECO:0000256" key="5">
    <source>
        <dbReference type="ARBA" id="ARBA00037941"/>
    </source>
</evidence>
<dbReference type="SUPFAM" id="SSF51905">
    <property type="entry name" value="FAD/NAD(P)-binding domain"/>
    <property type="match status" value="1"/>
</dbReference>
<evidence type="ECO:0000313" key="7">
    <source>
        <dbReference type="EMBL" id="NRF66003.1"/>
    </source>
</evidence>
<keyword evidence="8" id="KW-1185">Reference proteome</keyword>
<comment type="caution">
    <text evidence="7">The sequence shown here is derived from an EMBL/GenBank/DDBJ whole genome shotgun (WGS) entry which is preliminary data.</text>
</comment>